<dbReference type="EMBL" id="QKWP01000195">
    <property type="protein sequence ID" value="RIB24944.1"/>
    <property type="molecule type" value="Genomic_DNA"/>
</dbReference>
<name>A0A397VQZ1_9GLOM</name>
<dbReference type="InterPro" id="IPR009003">
    <property type="entry name" value="Peptidase_S1_PA"/>
</dbReference>
<evidence type="ECO:0000313" key="2">
    <source>
        <dbReference type="EMBL" id="RIB24944.1"/>
    </source>
</evidence>
<sequence>MRNIYFLIIFNFIFILQKYPITNAQHEPLARLWNIPDDQISNFLARENQLKDADRIVKQQIQYINDNTYAGSYIRTIDNNVVFYTTYATAVNTILNLPAVIPIMDLLRFDVRAQNNFNLAGLKARRDRVYELALEHNPVFVTIFLDIELNNVVVSLYHEYDDENRPFTDDVNQQFNNPPIVFEYKDLPDNEQLNANVSAIKRRDLQITMLAGDGFCNLDQSLTCSLGYFGIRQTAAGAQERVFVTSGRCYRYEIDYHLKPWSPLGVQPPHIYHIGRMDSSSIRHSVIDYGVLRIEEGENRPTPFIKNLDSPSHPMLQIWNRNLNRDIHVGIHLCKSGYHTRVTCGYQRSLQAFFTDQTDPYIIAHVINIENNWQDVGGPVFQFRTLSTVNLVGILTGGIGNIGLTTDLNEITRSSGVTLVRVN</sequence>
<evidence type="ECO:0000256" key="1">
    <source>
        <dbReference type="SAM" id="SignalP"/>
    </source>
</evidence>
<dbReference type="OrthoDB" id="2426014at2759"/>
<comment type="caution">
    <text evidence="2">The sequence shown here is derived from an EMBL/GenBank/DDBJ whole genome shotgun (WGS) entry which is preliminary data.</text>
</comment>
<evidence type="ECO:0000313" key="3">
    <source>
        <dbReference type="Proteomes" id="UP000266673"/>
    </source>
</evidence>
<proteinExistence type="predicted"/>
<keyword evidence="1" id="KW-0732">Signal</keyword>
<feature type="chain" id="PRO_5017458776" description="Jacalin-type lectin domain-containing protein" evidence="1">
    <location>
        <begin position="25"/>
        <end position="423"/>
    </location>
</feature>
<accession>A0A397VQZ1</accession>
<protein>
    <recommendedName>
        <fullName evidence="4">Jacalin-type lectin domain-containing protein</fullName>
    </recommendedName>
</protein>
<keyword evidence="3" id="KW-1185">Reference proteome</keyword>
<dbReference type="Proteomes" id="UP000266673">
    <property type="component" value="Unassembled WGS sequence"/>
</dbReference>
<evidence type="ECO:0008006" key="4">
    <source>
        <dbReference type="Google" id="ProtNLM"/>
    </source>
</evidence>
<reference evidence="2 3" key="1">
    <citation type="submission" date="2018-06" db="EMBL/GenBank/DDBJ databases">
        <title>Comparative genomics reveals the genomic features of Rhizophagus irregularis, R. cerebriforme, R. diaphanum and Gigaspora rosea, and their symbiotic lifestyle signature.</title>
        <authorList>
            <person name="Morin E."/>
            <person name="San Clemente H."/>
            <person name="Chen E.C.H."/>
            <person name="De La Providencia I."/>
            <person name="Hainaut M."/>
            <person name="Kuo A."/>
            <person name="Kohler A."/>
            <person name="Murat C."/>
            <person name="Tang N."/>
            <person name="Roy S."/>
            <person name="Loubradou J."/>
            <person name="Henrissat B."/>
            <person name="Grigoriev I.V."/>
            <person name="Corradi N."/>
            <person name="Roux C."/>
            <person name="Martin F.M."/>
        </authorList>
    </citation>
    <scope>NUCLEOTIDE SEQUENCE [LARGE SCALE GENOMIC DNA]</scope>
    <source>
        <strain evidence="2 3">DAOM 194757</strain>
    </source>
</reference>
<dbReference type="InterPro" id="IPR043504">
    <property type="entry name" value="Peptidase_S1_PA_chymotrypsin"/>
</dbReference>
<feature type="signal peptide" evidence="1">
    <location>
        <begin position="1"/>
        <end position="24"/>
    </location>
</feature>
<dbReference type="AlphaFoldDB" id="A0A397VQZ1"/>
<organism evidence="2 3">
    <name type="scientific">Gigaspora rosea</name>
    <dbReference type="NCBI Taxonomy" id="44941"/>
    <lineage>
        <taxon>Eukaryota</taxon>
        <taxon>Fungi</taxon>
        <taxon>Fungi incertae sedis</taxon>
        <taxon>Mucoromycota</taxon>
        <taxon>Glomeromycotina</taxon>
        <taxon>Glomeromycetes</taxon>
        <taxon>Diversisporales</taxon>
        <taxon>Gigasporaceae</taxon>
        <taxon>Gigaspora</taxon>
    </lineage>
</organism>
<gene>
    <name evidence="2" type="ORF">C2G38_2167253</name>
</gene>
<dbReference type="Gene3D" id="2.40.10.10">
    <property type="entry name" value="Trypsin-like serine proteases"/>
    <property type="match status" value="2"/>
</dbReference>
<dbReference type="SUPFAM" id="SSF50494">
    <property type="entry name" value="Trypsin-like serine proteases"/>
    <property type="match status" value="1"/>
</dbReference>